<sequence>MNARIAITFSLTSFKMRLLNLTSIFLSLTFLPSAIANVEKVIFLLNPPPDPPLQLTRIPSNLLRLNPNSPRLSTTLDLTTNITGRERDAGGNGGIGEGESTIWAVLEKLILGKRYEVRIIWAATEPAKFELEVFTGKEEANNGALGSSQGIVMYLRVLAKKDPYNPDPVKIELILDPFLWNILPESLLCIGVVVVLVAGAAWWVSGRVERWLSMVARQQRREKVD</sequence>
<proteinExistence type="predicted"/>
<name>A0A3N4LHF7_9PEZI</name>
<evidence type="ECO:0000313" key="2">
    <source>
        <dbReference type="EMBL" id="RPB22303.1"/>
    </source>
</evidence>
<dbReference type="InParanoid" id="A0A3N4LHF7"/>
<accession>A0A3N4LHF7</accession>
<keyword evidence="1" id="KW-0472">Membrane</keyword>
<evidence type="ECO:0000313" key="3">
    <source>
        <dbReference type="Proteomes" id="UP000267821"/>
    </source>
</evidence>
<dbReference type="GO" id="GO:0031501">
    <property type="term" value="C:mannosyltransferase complex"/>
    <property type="evidence" value="ECO:0007669"/>
    <property type="project" value="TreeGrafter"/>
</dbReference>
<dbReference type="PANTHER" id="PTHR28022:SF1">
    <property type="entry name" value="GPI MANNOSYLTRANSFERASE 2 SUBUNIT PGA1"/>
    <property type="match status" value="1"/>
</dbReference>
<dbReference type="GO" id="GO:0000030">
    <property type="term" value="F:mannosyltransferase activity"/>
    <property type="evidence" value="ECO:0007669"/>
    <property type="project" value="TreeGrafter"/>
</dbReference>
<dbReference type="InterPro" id="IPR019433">
    <property type="entry name" value="GPI_ManTrfase_II_coact_Pga1"/>
</dbReference>
<keyword evidence="3" id="KW-1185">Reference proteome</keyword>
<keyword evidence="1" id="KW-1133">Transmembrane helix</keyword>
<dbReference type="Proteomes" id="UP000267821">
    <property type="component" value="Unassembled WGS sequence"/>
</dbReference>
<keyword evidence="1" id="KW-0812">Transmembrane</keyword>
<dbReference type="EMBL" id="ML121553">
    <property type="protein sequence ID" value="RPB22303.1"/>
    <property type="molecule type" value="Genomic_DNA"/>
</dbReference>
<dbReference type="AlphaFoldDB" id="A0A3N4LHF7"/>
<reference evidence="2 3" key="1">
    <citation type="journal article" date="2018" name="Nat. Ecol. Evol.">
        <title>Pezizomycetes genomes reveal the molecular basis of ectomycorrhizal truffle lifestyle.</title>
        <authorList>
            <person name="Murat C."/>
            <person name="Payen T."/>
            <person name="Noel B."/>
            <person name="Kuo A."/>
            <person name="Morin E."/>
            <person name="Chen J."/>
            <person name="Kohler A."/>
            <person name="Krizsan K."/>
            <person name="Balestrini R."/>
            <person name="Da Silva C."/>
            <person name="Montanini B."/>
            <person name="Hainaut M."/>
            <person name="Levati E."/>
            <person name="Barry K.W."/>
            <person name="Belfiori B."/>
            <person name="Cichocki N."/>
            <person name="Clum A."/>
            <person name="Dockter R.B."/>
            <person name="Fauchery L."/>
            <person name="Guy J."/>
            <person name="Iotti M."/>
            <person name="Le Tacon F."/>
            <person name="Lindquist E.A."/>
            <person name="Lipzen A."/>
            <person name="Malagnac F."/>
            <person name="Mello A."/>
            <person name="Molinier V."/>
            <person name="Miyauchi S."/>
            <person name="Poulain J."/>
            <person name="Riccioni C."/>
            <person name="Rubini A."/>
            <person name="Sitrit Y."/>
            <person name="Splivallo R."/>
            <person name="Traeger S."/>
            <person name="Wang M."/>
            <person name="Zifcakova L."/>
            <person name="Wipf D."/>
            <person name="Zambonelli A."/>
            <person name="Paolocci F."/>
            <person name="Nowrousian M."/>
            <person name="Ottonello S."/>
            <person name="Baldrian P."/>
            <person name="Spatafora J.W."/>
            <person name="Henrissat B."/>
            <person name="Nagy L.G."/>
            <person name="Aury J.M."/>
            <person name="Wincker P."/>
            <person name="Grigoriev I.V."/>
            <person name="Bonfante P."/>
            <person name="Martin F.M."/>
        </authorList>
    </citation>
    <scope>NUCLEOTIDE SEQUENCE [LARGE SCALE GENOMIC DNA]</scope>
    <source>
        <strain evidence="2 3">ATCC MYA-4762</strain>
    </source>
</reference>
<protein>
    <submittedName>
        <fullName evidence="2">Uncharacterized protein</fullName>
    </submittedName>
</protein>
<organism evidence="2 3">
    <name type="scientific">Terfezia boudieri ATCC MYA-4762</name>
    <dbReference type="NCBI Taxonomy" id="1051890"/>
    <lineage>
        <taxon>Eukaryota</taxon>
        <taxon>Fungi</taxon>
        <taxon>Dikarya</taxon>
        <taxon>Ascomycota</taxon>
        <taxon>Pezizomycotina</taxon>
        <taxon>Pezizomycetes</taxon>
        <taxon>Pezizales</taxon>
        <taxon>Pezizaceae</taxon>
        <taxon>Terfezia</taxon>
    </lineage>
</organism>
<dbReference type="PANTHER" id="PTHR28022">
    <property type="entry name" value="GPI MANNOSYLTRANSFERASE 2 SUBUNIT PGA1"/>
    <property type="match status" value="1"/>
</dbReference>
<dbReference type="OrthoDB" id="3360032at2759"/>
<evidence type="ECO:0000256" key="1">
    <source>
        <dbReference type="SAM" id="Phobius"/>
    </source>
</evidence>
<gene>
    <name evidence="2" type="ORF">L211DRAFT_347441</name>
</gene>
<feature type="transmembrane region" description="Helical" evidence="1">
    <location>
        <begin position="178"/>
        <end position="204"/>
    </location>
</feature>
<dbReference type="GO" id="GO:0005789">
    <property type="term" value="C:endoplasmic reticulum membrane"/>
    <property type="evidence" value="ECO:0007669"/>
    <property type="project" value="TreeGrafter"/>
</dbReference>
<dbReference type="GO" id="GO:0006506">
    <property type="term" value="P:GPI anchor biosynthetic process"/>
    <property type="evidence" value="ECO:0007669"/>
    <property type="project" value="TreeGrafter"/>
</dbReference>